<dbReference type="InterPro" id="IPR009003">
    <property type="entry name" value="Peptidase_S1_PA"/>
</dbReference>
<sequence length="357" mass="37871">MNKRFMAAAAGALALGLSVPVGAAQADETAKPMDANTAATAVQHSSTGDPSQAPARVAAHWTPERIRAARPVAAPAPGGRAAAPQTHSLPARTGQGSAPVAGVAKEAKEAADAADAARTLADVSRSEVWTAHGSMPATTVGKLYFDTPKGPSECTASVINSPNKSLIWTAGHCASDGNGHWYSNFRFVPDYHNGRQPLGAWTWKSATTPKGYLNGGNKDYDLAVLTLWPQNGRKVADVTGSQGYKFNSGYTWHAYEFGYPYDTHPARSGITGQDLRYCVGTTWRPGTWPFQPGQEAIHCDQGHGASGGPWLDDLQLSRGWGYLIGNVSYHGSESSDEERSPYLGDAAVKAYDAEKNR</sequence>
<keyword evidence="5" id="KW-1185">Reference proteome</keyword>
<feature type="region of interest" description="Disordered" evidence="2">
    <location>
        <begin position="32"/>
        <end position="54"/>
    </location>
</feature>
<gene>
    <name evidence="4" type="ORF">EKH77_22900</name>
</gene>
<accession>A0A3Q9G1X0</accession>
<dbReference type="EMBL" id="CP034587">
    <property type="protein sequence ID" value="AZQ73689.1"/>
    <property type="molecule type" value="Genomic_DNA"/>
</dbReference>
<dbReference type="PANTHER" id="PTHR15462:SF19">
    <property type="entry name" value="PEPTIDASE S1 DOMAIN-CONTAINING PROTEIN"/>
    <property type="match status" value="1"/>
</dbReference>
<dbReference type="InterPro" id="IPR050966">
    <property type="entry name" value="Glutamyl_endopeptidase"/>
</dbReference>
<reference evidence="4 5" key="1">
    <citation type="submission" date="2018-12" db="EMBL/GenBank/DDBJ databases">
        <title>The whole draft genome of Streptomyce luteoverticillatus CGMCC 15060.</title>
        <authorList>
            <person name="Feng Z."/>
            <person name="Chen G."/>
            <person name="Zhang J."/>
            <person name="Zhu H."/>
            <person name="Yu X."/>
            <person name="Zhang W."/>
            <person name="Zhang X."/>
        </authorList>
    </citation>
    <scope>NUCLEOTIDE SEQUENCE [LARGE SCALE GENOMIC DNA]</scope>
    <source>
        <strain evidence="4 5">CGMCC 15060</strain>
    </source>
</reference>
<evidence type="ECO:0008006" key="6">
    <source>
        <dbReference type="Google" id="ProtNLM"/>
    </source>
</evidence>
<dbReference type="Proteomes" id="UP000267900">
    <property type="component" value="Chromosome"/>
</dbReference>
<keyword evidence="1 3" id="KW-0732">Signal</keyword>
<dbReference type="Gene3D" id="2.40.10.10">
    <property type="entry name" value="Trypsin-like serine proteases"/>
    <property type="match status" value="2"/>
</dbReference>
<dbReference type="AlphaFoldDB" id="A0A3Q9G1X0"/>
<evidence type="ECO:0000256" key="3">
    <source>
        <dbReference type="SAM" id="SignalP"/>
    </source>
</evidence>
<evidence type="ECO:0000256" key="1">
    <source>
        <dbReference type="ARBA" id="ARBA00022729"/>
    </source>
</evidence>
<dbReference type="OrthoDB" id="5121599at2"/>
<dbReference type="InterPro" id="IPR043504">
    <property type="entry name" value="Peptidase_S1_PA_chymotrypsin"/>
</dbReference>
<feature type="chain" id="PRO_5038698882" description="Peptidase" evidence="3">
    <location>
        <begin position="24"/>
        <end position="357"/>
    </location>
</feature>
<protein>
    <recommendedName>
        <fullName evidence="6">Peptidase</fullName>
    </recommendedName>
</protein>
<dbReference type="SUPFAM" id="SSF50494">
    <property type="entry name" value="Trypsin-like serine proteases"/>
    <property type="match status" value="1"/>
</dbReference>
<evidence type="ECO:0000313" key="4">
    <source>
        <dbReference type="EMBL" id="AZQ73689.1"/>
    </source>
</evidence>
<feature type="region of interest" description="Disordered" evidence="2">
    <location>
        <begin position="72"/>
        <end position="97"/>
    </location>
</feature>
<evidence type="ECO:0000256" key="2">
    <source>
        <dbReference type="SAM" id="MobiDB-lite"/>
    </source>
</evidence>
<feature type="signal peptide" evidence="3">
    <location>
        <begin position="1"/>
        <end position="23"/>
    </location>
</feature>
<dbReference type="RefSeq" id="WP_126916200.1">
    <property type="nucleotide sequence ID" value="NZ_CP034587.1"/>
</dbReference>
<organism evidence="4 5">
    <name type="scientific">Streptomyces luteoverticillatus</name>
    <name type="common">Streptoverticillium luteoverticillatus</name>
    <dbReference type="NCBI Taxonomy" id="66425"/>
    <lineage>
        <taxon>Bacteria</taxon>
        <taxon>Bacillati</taxon>
        <taxon>Actinomycetota</taxon>
        <taxon>Actinomycetes</taxon>
        <taxon>Kitasatosporales</taxon>
        <taxon>Streptomycetaceae</taxon>
        <taxon>Streptomyces</taxon>
    </lineage>
</organism>
<proteinExistence type="predicted"/>
<name>A0A3Q9G1X0_STRLT</name>
<dbReference type="PANTHER" id="PTHR15462">
    <property type="entry name" value="SERINE PROTEASE"/>
    <property type="match status" value="1"/>
</dbReference>
<feature type="compositionally biased region" description="Polar residues" evidence="2">
    <location>
        <begin position="37"/>
        <end position="50"/>
    </location>
</feature>
<evidence type="ECO:0000313" key="5">
    <source>
        <dbReference type="Proteomes" id="UP000267900"/>
    </source>
</evidence>
<feature type="compositionally biased region" description="Low complexity" evidence="2">
    <location>
        <begin position="72"/>
        <end position="84"/>
    </location>
</feature>